<dbReference type="PANTHER" id="PTHR48070">
    <property type="entry name" value="ESTERASE OVCA2"/>
    <property type="match status" value="1"/>
</dbReference>
<protein>
    <recommendedName>
        <fullName evidence="3">Serine hydrolase domain-containing protein</fullName>
    </recommendedName>
</protein>
<dbReference type="Pfam" id="PF03959">
    <property type="entry name" value="FSH1"/>
    <property type="match status" value="1"/>
</dbReference>
<dbReference type="GeneID" id="80905001"/>
<dbReference type="OrthoDB" id="414698at2759"/>
<dbReference type="AlphaFoldDB" id="A0A9W9CGS2"/>
<gene>
    <name evidence="4" type="ORF">N0V89_001471</name>
</gene>
<dbReference type="Gene3D" id="3.40.50.1820">
    <property type="entry name" value="alpha/beta hydrolase"/>
    <property type="match status" value="1"/>
</dbReference>
<name>A0A9W9CGS2_9PLEO</name>
<evidence type="ECO:0000256" key="2">
    <source>
        <dbReference type="ARBA" id="ARBA00022801"/>
    </source>
</evidence>
<dbReference type="PANTHER" id="PTHR48070:SF3">
    <property type="entry name" value="ESTERASE DBAE-RELATED"/>
    <property type="match status" value="1"/>
</dbReference>
<organism evidence="4 5">
    <name type="scientific">Didymosphaeria variabile</name>
    <dbReference type="NCBI Taxonomy" id="1932322"/>
    <lineage>
        <taxon>Eukaryota</taxon>
        <taxon>Fungi</taxon>
        <taxon>Dikarya</taxon>
        <taxon>Ascomycota</taxon>
        <taxon>Pezizomycotina</taxon>
        <taxon>Dothideomycetes</taxon>
        <taxon>Pleosporomycetidae</taxon>
        <taxon>Pleosporales</taxon>
        <taxon>Massarineae</taxon>
        <taxon>Didymosphaeriaceae</taxon>
        <taxon>Didymosphaeria</taxon>
    </lineage>
</organism>
<proteinExistence type="inferred from homology"/>
<evidence type="ECO:0000259" key="3">
    <source>
        <dbReference type="Pfam" id="PF03959"/>
    </source>
</evidence>
<dbReference type="GO" id="GO:0044550">
    <property type="term" value="P:secondary metabolite biosynthetic process"/>
    <property type="evidence" value="ECO:0007669"/>
    <property type="project" value="TreeGrafter"/>
</dbReference>
<dbReference type="EMBL" id="JAPEUX010000001">
    <property type="protein sequence ID" value="KAJ4360902.1"/>
    <property type="molecule type" value="Genomic_DNA"/>
</dbReference>
<keyword evidence="5" id="KW-1185">Reference proteome</keyword>
<dbReference type="RefSeq" id="XP_056077104.1">
    <property type="nucleotide sequence ID" value="XM_056210282.1"/>
</dbReference>
<evidence type="ECO:0000256" key="1">
    <source>
        <dbReference type="ARBA" id="ARBA00005863"/>
    </source>
</evidence>
<evidence type="ECO:0000313" key="5">
    <source>
        <dbReference type="Proteomes" id="UP001140513"/>
    </source>
</evidence>
<comment type="caution">
    <text evidence="4">The sequence shown here is derived from an EMBL/GenBank/DDBJ whole genome shotgun (WGS) entry which is preliminary data.</text>
</comment>
<dbReference type="GO" id="GO:0005634">
    <property type="term" value="C:nucleus"/>
    <property type="evidence" value="ECO:0007669"/>
    <property type="project" value="TreeGrafter"/>
</dbReference>
<sequence length="274" mass="29980">MAKPTILTFHGSGSNDTIHSLRRVFSIYLVFLGHTPMSKKKTSTNSMQTGPIESAAGPGVLPFFDGCGPFYRWVPPSEALSAAKMRDLSTLTTELLPEVSSLVKSAVANAKARGSEVVGVIGFSQGTRVVAGLLKAAQIRRELLKEGKAEGLEWCDFKFGVSVCSSFPPPLVPVEVVEAVKKCGLDEARQKEMLEAKITLPAIHMLGKQDEWRWAGKLLIESAYEVESEPKDEVEKGKNGVFEFVMGHHYPVQSEDTEKVANWVIGTWEETKGL</sequence>
<evidence type="ECO:0000313" key="4">
    <source>
        <dbReference type="EMBL" id="KAJ4360902.1"/>
    </source>
</evidence>
<comment type="similarity">
    <text evidence="1">Belongs to the LovG family.</text>
</comment>
<dbReference type="InterPro" id="IPR029058">
    <property type="entry name" value="AB_hydrolase_fold"/>
</dbReference>
<accession>A0A9W9CGS2</accession>
<dbReference type="GO" id="GO:0016787">
    <property type="term" value="F:hydrolase activity"/>
    <property type="evidence" value="ECO:0007669"/>
    <property type="project" value="UniProtKB-KW"/>
</dbReference>
<dbReference type="Proteomes" id="UP001140513">
    <property type="component" value="Unassembled WGS sequence"/>
</dbReference>
<reference evidence="4" key="1">
    <citation type="submission" date="2022-10" db="EMBL/GenBank/DDBJ databases">
        <title>Tapping the CABI collections for fungal endophytes: first genome assemblies for Collariella, Neodidymelliopsis, Ascochyta clinopodiicola, Didymella pomorum, Didymosphaeria variabile, Neocosmospora piperis and Neocucurbitaria cava.</title>
        <authorList>
            <person name="Hill R."/>
        </authorList>
    </citation>
    <scope>NUCLEOTIDE SEQUENCE</scope>
    <source>
        <strain evidence="4">IMI 356815</strain>
    </source>
</reference>
<dbReference type="GO" id="GO:0005737">
    <property type="term" value="C:cytoplasm"/>
    <property type="evidence" value="ECO:0007669"/>
    <property type="project" value="TreeGrafter"/>
</dbReference>
<feature type="domain" description="Serine hydrolase" evidence="3">
    <location>
        <begin position="4"/>
        <end position="212"/>
    </location>
</feature>
<dbReference type="InterPro" id="IPR005645">
    <property type="entry name" value="FSH-like_dom"/>
</dbReference>
<dbReference type="InterPro" id="IPR050593">
    <property type="entry name" value="LovG"/>
</dbReference>
<keyword evidence="2" id="KW-0378">Hydrolase</keyword>